<keyword evidence="4" id="KW-0796">Tight junction</keyword>
<name>A0A2I4BEM9_AUSLI</name>
<keyword evidence="5" id="KW-1003">Cell membrane</keyword>
<dbReference type="InterPro" id="IPR006187">
    <property type="entry name" value="Claudin"/>
</dbReference>
<evidence type="ECO:0000256" key="3">
    <source>
        <dbReference type="ARBA" id="ARBA00008295"/>
    </source>
</evidence>
<gene>
    <name evidence="13" type="primary">cldn10e</name>
</gene>
<evidence type="ECO:0000256" key="7">
    <source>
        <dbReference type="ARBA" id="ARBA00022949"/>
    </source>
</evidence>
<keyword evidence="8 11" id="KW-1133">Transmembrane helix</keyword>
<evidence type="ECO:0000256" key="2">
    <source>
        <dbReference type="ARBA" id="ARBA00004651"/>
    </source>
</evidence>
<reference evidence="13" key="1">
    <citation type="submission" date="2025-08" db="UniProtKB">
        <authorList>
            <consortium name="RefSeq"/>
        </authorList>
    </citation>
    <scope>IDENTIFICATION</scope>
    <source>
        <strain evidence="13">Quisiro</strain>
        <tissue evidence="13">Liver</tissue>
    </source>
</reference>
<keyword evidence="12" id="KW-1185">Reference proteome</keyword>
<evidence type="ECO:0000313" key="12">
    <source>
        <dbReference type="Proteomes" id="UP000192220"/>
    </source>
</evidence>
<accession>A0A2I4BEM9</accession>
<dbReference type="PANTHER" id="PTHR12002">
    <property type="entry name" value="CLAUDIN"/>
    <property type="match status" value="1"/>
</dbReference>
<evidence type="ECO:0000313" key="13">
    <source>
        <dbReference type="RefSeq" id="XP_013866193.1"/>
    </source>
</evidence>
<comment type="similarity">
    <text evidence="3">Belongs to the claudin family.</text>
</comment>
<dbReference type="Pfam" id="PF00822">
    <property type="entry name" value="PMP22_Claudin"/>
    <property type="match status" value="1"/>
</dbReference>
<dbReference type="KEGG" id="alim:106519178"/>
<dbReference type="RefSeq" id="XP_013866193.1">
    <property type="nucleotide sequence ID" value="XM_014010739.1"/>
</dbReference>
<protein>
    <submittedName>
        <fullName evidence="13">Claudin-10</fullName>
    </submittedName>
</protein>
<evidence type="ECO:0000256" key="6">
    <source>
        <dbReference type="ARBA" id="ARBA00022692"/>
    </source>
</evidence>
<organism evidence="12 13">
    <name type="scientific">Austrofundulus limnaeus</name>
    <name type="common">Annual killifish</name>
    <dbReference type="NCBI Taxonomy" id="52670"/>
    <lineage>
        <taxon>Eukaryota</taxon>
        <taxon>Metazoa</taxon>
        <taxon>Chordata</taxon>
        <taxon>Craniata</taxon>
        <taxon>Vertebrata</taxon>
        <taxon>Euteleostomi</taxon>
        <taxon>Actinopterygii</taxon>
        <taxon>Neopterygii</taxon>
        <taxon>Teleostei</taxon>
        <taxon>Neoteleostei</taxon>
        <taxon>Acanthomorphata</taxon>
        <taxon>Ovalentaria</taxon>
        <taxon>Atherinomorphae</taxon>
        <taxon>Cyprinodontiformes</taxon>
        <taxon>Rivulidae</taxon>
        <taxon>Austrofundulus</taxon>
    </lineage>
</organism>
<feature type="region of interest" description="Disordered" evidence="10">
    <location>
        <begin position="204"/>
        <end position="311"/>
    </location>
</feature>
<dbReference type="GO" id="GO:0005923">
    <property type="term" value="C:bicellular tight junction"/>
    <property type="evidence" value="ECO:0007669"/>
    <property type="project" value="UniProtKB-SubCell"/>
</dbReference>
<evidence type="ECO:0000256" key="1">
    <source>
        <dbReference type="ARBA" id="ARBA00004435"/>
    </source>
</evidence>
<feature type="transmembrane region" description="Helical" evidence="11">
    <location>
        <begin position="86"/>
        <end position="109"/>
    </location>
</feature>
<dbReference type="InParanoid" id="A0A2I4BEM9"/>
<dbReference type="PRINTS" id="PR01077">
    <property type="entry name" value="CLAUDIN"/>
</dbReference>
<comment type="subcellular location">
    <subcellularLocation>
        <location evidence="1">Cell junction</location>
        <location evidence="1">Tight junction</location>
    </subcellularLocation>
    <subcellularLocation>
        <location evidence="2">Cell membrane</location>
        <topology evidence="2">Multi-pass membrane protein</topology>
    </subcellularLocation>
</comment>
<feature type="compositionally biased region" description="Low complexity" evidence="10">
    <location>
        <begin position="242"/>
        <end position="311"/>
    </location>
</feature>
<keyword evidence="7" id="KW-0965">Cell junction</keyword>
<keyword evidence="6 11" id="KW-0812">Transmembrane</keyword>
<evidence type="ECO:0000256" key="4">
    <source>
        <dbReference type="ARBA" id="ARBA00022427"/>
    </source>
</evidence>
<evidence type="ECO:0000256" key="11">
    <source>
        <dbReference type="SAM" id="Phobius"/>
    </source>
</evidence>
<keyword evidence="9 11" id="KW-0472">Membrane</keyword>
<evidence type="ECO:0000256" key="5">
    <source>
        <dbReference type="ARBA" id="ARBA00022475"/>
    </source>
</evidence>
<dbReference type="InterPro" id="IPR004031">
    <property type="entry name" value="PMP22/EMP/MP20/Claudin"/>
</dbReference>
<dbReference type="Proteomes" id="UP000192220">
    <property type="component" value="Unplaced"/>
</dbReference>
<dbReference type="CTD" id="556021"/>
<proteinExistence type="inferred from homology"/>
<dbReference type="STRING" id="52670.A0A2I4BEM9"/>
<dbReference type="Gene3D" id="1.20.140.150">
    <property type="match status" value="1"/>
</dbReference>
<dbReference type="GO" id="GO:0005886">
    <property type="term" value="C:plasma membrane"/>
    <property type="evidence" value="ECO:0007669"/>
    <property type="project" value="UniProtKB-SubCell"/>
</dbReference>
<dbReference type="OrthoDB" id="8909271at2759"/>
<dbReference type="GO" id="GO:0005198">
    <property type="term" value="F:structural molecule activity"/>
    <property type="evidence" value="ECO:0007669"/>
    <property type="project" value="InterPro"/>
</dbReference>
<dbReference type="AlphaFoldDB" id="A0A2I4BEM9"/>
<evidence type="ECO:0000256" key="8">
    <source>
        <dbReference type="ARBA" id="ARBA00022989"/>
    </source>
</evidence>
<sequence length="326" mass="34907">MKIRVVQIWGFLMTVLGWIFVACTMAMEGWKISSVGGMGGSSIIKVAWHWSSLWRSCFTDSTAITNCYDFPVLWSVEGHIQIVRGLLMGALSVGMLGFILSLLGMECTYLGGKDLSKYKKIFTGGCCHIISGALSSSGYGVYAQYVSIDYFNPNFTGLKYDLGTPLFLGWVGSAFHMAGGFFYLWSVCKLLCGGNNTVIVQAQLDPEQNRPTESPSDESDATSKTKMSSISELSSRSERSDVSSIIARTSKSGPTARSGRSSAGSSGSRTTSGSGSRSSTFSRSSLSVLSESRSSSSMSSSSGRTVSSMSSSLIGETTPFIKNTYI</sequence>
<dbReference type="PROSITE" id="PS51257">
    <property type="entry name" value="PROKAR_LIPOPROTEIN"/>
    <property type="match status" value="1"/>
</dbReference>
<evidence type="ECO:0000256" key="10">
    <source>
        <dbReference type="SAM" id="MobiDB-lite"/>
    </source>
</evidence>
<feature type="transmembrane region" description="Helical" evidence="11">
    <location>
        <begin position="162"/>
        <end position="185"/>
    </location>
</feature>
<feature type="transmembrane region" description="Helical" evidence="11">
    <location>
        <begin position="121"/>
        <end position="142"/>
    </location>
</feature>
<feature type="transmembrane region" description="Helical" evidence="11">
    <location>
        <begin position="7"/>
        <end position="27"/>
    </location>
</feature>
<evidence type="ECO:0000256" key="9">
    <source>
        <dbReference type="ARBA" id="ARBA00023136"/>
    </source>
</evidence>